<protein>
    <submittedName>
        <fullName evidence="5">Winged helix-turn-helix domain-containing protein</fullName>
    </submittedName>
</protein>
<dbReference type="PROSITE" id="PS50987">
    <property type="entry name" value="HTH_ARSR_2"/>
    <property type="match status" value="1"/>
</dbReference>
<dbReference type="PANTHER" id="PTHR33154">
    <property type="entry name" value="TRANSCRIPTIONAL REGULATOR, ARSR FAMILY"/>
    <property type="match status" value="1"/>
</dbReference>
<gene>
    <name evidence="5" type="ORF">M5X09_14505</name>
</gene>
<dbReference type="InterPro" id="IPR036388">
    <property type="entry name" value="WH-like_DNA-bd_sf"/>
</dbReference>
<keyword evidence="2" id="KW-0238">DNA-binding</keyword>
<evidence type="ECO:0000313" key="5">
    <source>
        <dbReference type="EMBL" id="MCY9520866.1"/>
    </source>
</evidence>
<evidence type="ECO:0000256" key="1">
    <source>
        <dbReference type="ARBA" id="ARBA00023015"/>
    </source>
</evidence>
<dbReference type="Gene3D" id="1.10.10.10">
    <property type="entry name" value="Winged helix-like DNA-binding domain superfamily/Winged helix DNA-binding domain"/>
    <property type="match status" value="1"/>
</dbReference>
<keyword evidence="3" id="KW-0804">Transcription</keyword>
<evidence type="ECO:0000259" key="4">
    <source>
        <dbReference type="PROSITE" id="PS50987"/>
    </source>
</evidence>
<comment type="caution">
    <text evidence="5">The sequence shown here is derived from an EMBL/GenBank/DDBJ whole genome shotgun (WGS) entry which is preliminary data.</text>
</comment>
<dbReference type="PANTHER" id="PTHR33154:SF33">
    <property type="entry name" value="TRANSCRIPTIONAL REPRESSOR SDPR"/>
    <property type="match status" value="1"/>
</dbReference>
<dbReference type="InterPro" id="IPR036390">
    <property type="entry name" value="WH_DNA-bd_sf"/>
</dbReference>
<feature type="domain" description="HTH arsR-type" evidence="4">
    <location>
        <begin position="212"/>
        <end position="304"/>
    </location>
</feature>
<evidence type="ECO:0000313" key="6">
    <source>
        <dbReference type="Proteomes" id="UP001207626"/>
    </source>
</evidence>
<keyword evidence="6" id="KW-1185">Reference proteome</keyword>
<dbReference type="Pfam" id="PF01022">
    <property type="entry name" value="HTH_5"/>
    <property type="match status" value="1"/>
</dbReference>
<dbReference type="InterPro" id="IPR051081">
    <property type="entry name" value="HTH_MetalResp_TranReg"/>
</dbReference>
<dbReference type="InterPro" id="IPR001845">
    <property type="entry name" value="HTH_ArsR_DNA-bd_dom"/>
</dbReference>
<keyword evidence="1" id="KW-0805">Transcription regulation</keyword>
<dbReference type="SMART" id="SM00418">
    <property type="entry name" value="HTH_ARSR"/>
    <property type="match status" value="1"/>
</dbReference>
<dbReference type="SUPFAM" id="SSF46785">
    <property type="entry name" value="Winged helix' DNA-binding domain"/>
    <property type="match status" value="1"/>
</dbReference>
<dbReference type="EMBL" id="JAMDLW010000019">
    <property type="protein sequence ID" value="MCY9520866.1"/>
    <property type="molecule type" value="Genomic_DNA"/>
</dbReference>
<reference evidence="5 6" key="1">
    <citation type="submission" date="2022-05" db="EMBL/GenBank/DDBJ databases">
        <title>Genome Sequencing of Bee-Associated Microbes.</title>
        <authorList>
            <person name="Dunlap C."/>
        </authorList>
    </citation>
    <scope>NUCLEOTIDE SEQUENCE [LARGE SCALE GENOMIC DNA]</scope>
    <source>
        <strain evidence="5 6">NRRL NRS-1438</strain>
    </source>
</reference>
<organism evidence="5 6">
    <name type="scientific">Paenibacillus apiarius</name>
    <dbReference type="NCBI Taxonomy" id="46240"/>
    <lineage>
        <taxon>Bacteria</taxon>
        <taxon>Bacillati</taxon>
        <taxon>Bacillota</taxon>
        <taxon>Bacilli</taxon>
        <taxon>Bacillales</taxon>
        <taxon>Paenibacillaceae</taxon>
        <taxon>Paenibacillus</taxon>
    </lineage>
</organism>
<dbReference type="RefSeq" id="WP_087435562.1">
    <property type="nucleotide sequence ID" value="NZ_JAMDLV010000036.1"/>
</dbReference>
<sequence length="304" mass="35562">MTYHVRIDCSSVYELIGSFMLFAHRKWIRNVENGTEWIRRIEQQLPAEWNTHAEKIRKYTLSDFDLLYAMALERKSQDDILSYISQLEHATAEDWTQLKQHYGLKSHSFNQERAQLVYVPALKFWHEQYISRSIAEWKPILQNDVEEKSRLMSKITPSELIEVATNGVVIPDNSEVSEVILAPLWHYRPMNQTCTFQGKILILYAVDEPDPSDLLPPYSLRRMTRALADDHRLRLLRFVSQNPRTFAEIQEHLSLATGTVKHHLAVLRSAGYIRTYWNGKVERISLRQEGLADLSAFLEDYVQS</sequence>
<evidence type="ECO:0000256" key="2">
    <source>
        <dbReference type="ARBA" id="ARBA00023125"/>
    </source>
</evidence>
<dbReference type="Proteomes" id="UP001207626">
    <property type="component" value="Unassembled WGS sequence"/>
</dbReference>
<dbReference type="InterPro" id="IPR011991">
    <property type="entry name" value="ArsR-like_HTH"/>
</dbReference>
<evidence type="ECO:0000256" key="3">
    <source>
        <dbReference type="ARBA" id="ARBA00023163"/>
    </source>
</evidence>
<dbReference type="CDD" id="cd00090">
    <property type="entry name" value="HTH_ARSR"/>
    <property type="match status" value="1"/>
</dbReference>
<name>A0ABT4DU35_9BACL</name>
<proteinExistence type="predicted"/>
<accession>A0ABT4DU35</accession>